<sequence>EEQFFQDPGPPEDVLARSAPACPGLVVGTGAAAASAAVACLARLLGGTCPAGSVVFGSTAVFGWGARRCRALRRRSGGRLCRCCCNQRGGARRGAAPRGWCEVRRGAGRNATSARCCQRRGAGGHTTSGQARGCCGCSARRGAAGHGGGVRSSTGILGVWSLPRLAGARAGRAGSRGGIAHSMTTASASTAAPELAPDGQASPAQSGEAQVGGLADCFSLGFAAAPLLFLTSCTPFLPRWALASSRRCSSLGPPLQVPCRSDRLDSIQYHRFWPARPDLIPCVPMRPDACMALLCILAWPILFHPDPIHFVFVRFRC</sequence>
<proteinExistence type="predicted"/>
<reference evidence="2" key="1">
    <citation type="submission" date="2023-10" db="EMBL/GenBank/DDBJ databases">
        <authorList>
            <person name="Chen Y."/>
            <person name="Shah S."/>
            <person name="Dougan E. K."/>
            <person name="Thang M."/>
            <person name="Chan C."/>
        </authorList>
    </citation>
    <scope>NUCLEOTIDE SEQUENCE [LARGE SCALE GENOMIC DNA]</scope>
</reference>
<feature type="region of interest" description="Disordered" evidence="1">
    <location>
        <begin position="185"/>
        <end position="207"/>
    </location>
</feature>
<keyword evidence="3" id="KW-1185">Reference proteome</keyword>
<gene>
    <name evidence="2" type="ORF">PCOR1329_LOCUS50885</name>
</gene>
<dbReference type="Proteomes" id="UP001189429">
    <property type="component" value="Unassembled WGS sequence"/>
</dbReference>
<feature type="non-terminal residue" evidence="2">
    <location>
        <position position="1"/>
    </location>
</feature>
<protein>
    <submittedName>
        <fullName evidence="2">Uncharacterized protein</fullName>
    </submittedName>
</protein>
<name>A0ABN9UR41_9DINO</name>
<organism evidence="2 3">
    <name type="scientific">Prorocentrum cordatum</name>
    <dbReference type="NCBI Taxonomy" id="2364126"/>
    <lineage>
        <taxon>Eukaryota</taxon>
        <taxon>Sar</taxon>
        <taxon>Alveolata</taxon>
        <taxon>Dinophyceae</taxon>
        <taxon>Prorocentrales</taxon>
        <taxon>Prorocentraceae</taxon>
        <taxon>Prorocentrum</taxon>
    </lineage>
</organism>
<dbReference type="EMBL" id="CAUYUJ010016166">
    <property type="protein sequence ID" value="CAK0862477.1"/>
    <property type="molecule type" value="Genomic_DNA"/>
</dbReference>
<comment type="caution">
    <text evidence="2">The sequence shown here is derived from an EMBL/GenBank/DDBJ whole genome shotgun (WGS) entry which is preliminary data.</text>
</comment>
<evidence type="ECO:0000313" key="2">
    <source>
        <dbReference type="EMBL" id="CAK0862477.1"/>
    </source>
</evidence>
<evidence type="ECO:0000256" key="1">
    <source>
        <dbReference type="SAM" id="MobiDB-lite"/>
    </source>
</evidence>
<accession>A0ABN9UR41</accession>
<evidence type="ECO:0000313" key="3">
    <source>
        <dbReference type="Proteomes" id="UP001189429"/>
    </source>
</evidence>